<accession>A0A196S8S9</accession>
<keyword evidence="2" id="KW-0813">Transport</keyword>
<evidence type="ECO:0000313" key="10">
    <source>
        <dbReference type="EMBL" id="OAO12761.1"/>
    </source>
</evidence>
<name>A0A196S8S9_BLAHN</name>
<dbReference type="GO" id="GO:0005524">
    <property type="term" value="F:ATP binding"/>
    <property type="evidence" value="ECO:0007669"/>
    <property type="project" value="UniProtKB-KW"/>
</dbReference>
<dbReference type="PROSITE" id="PS50038">
    <property type="entry name" value="FZ"/>
    <property type="match status" value="1"/>
</dbReference>
<evidence type="ECO:0000313" key="11">
    <source>
        <dbReference type="Proteomes" id="UP000078348"/>
    </source>
</evidence>
<feature type="transmembrane region" description="Helical" evidence="7">
    <location>
        <begin position="1084"/>
        <end position="1106"/>
    </location>
</feature>
<gene>
    <name evidence="10" type="ORF">AV274_5550</name>
</gene>
<feature type="transmembrane region" description="Helical" evidence="7">
    <location>
        <begin position="975"/>
        <end position="997"/>
    </location>
</feature>
<dbReference type="Gene3D" id="1.10.2000.10">
    <property type="entry name" value="Frizzled cysteine-rich domain"/>
    <property type="match status" value="1"/>
</dbReference>
<dbReference type="OrthoDB" id="66620at2759"/>
<evidence type="ECO:0000256" key="4">
    <source>
        <dbReference type="ARBA" id="ARBA00022989"/>
    </source>
</evidence>
<dbReference type="GO" id="GO:0140359">
    <property type="term" value="F:ABC-type transporter activity"/>
    <property type="evidence" value="ECO:0007669"/>
    <property type="project" value="InterPro"/>
</dbReference>
<evidence type="ECO:0000256" key="3">
    <source>
        <dbReference type="ARBA" id="ARBA00022692"/>
    </source>
</evidence>
<comment type="caution">
    <text evidence="10">The sequence shown here is derived from an EMBL/GenBank/DDBJ whole genome shotgun (WGS) entry which is preliminary data.</text>
</comment>
<reference evidence="10 11" key="1">
    <citation type="submission" date="2016-05" db="EMBL/GenBank/DDBJ databases">
        <title>Nuclear genome of Blastocystis sp. subtype 1 NandII.</title>
        <authorList>
            <person name="Gentekaki E."/>
            <person name="Curtis B."/>
            <person name="Stairs C."/>
            <person name="Eme L."/>
            <person name="Herman E."/>
            <person name="Klimes V."/>
            <person name="Arias M.C."/>
            <person name="Elias M."/>
            <person name="Hilliou F."/>
            <person name="Klute M."/>
            <person name="Malik S.-B."/>
            <person name="Pightling A."/>
            <person name="Rachubinski R."/>
            <person name="Salas D."/>
            <person name="Schlacht A."/>
            <person name="Suga H."/>
            <person name="Archibald J."/>
            <person name="Ball S.G."/>
            <person name="Clark G."/>
            <person name="Dacks J."/>
            <person name="Van Der Giezen M."/>
            <person name="Tsaousis A."/>
            <person name="Roger A."/>
        </authorList>
    </citation>
    <scope>NUCLEOTIDE SEQUENCE [LARGE SCALE GENOMIC DNA]</scope>
    <source>
        <strain evidence="11">ATCC 50177 / NandII</strain>
    </source>
</reference>
<feature type="signal peptide" evidence="8">
    <location>
        <begin position="1"/>
        <end position="18"/>
    </location>
</feature>
<comment type="subcellular location">
    <subcellularLocation>
        <location evidence="1">Membrane</location>
        <topology evidence="1">Multi-pass membrane protein</topology>
    </subcellularLocation>
</comment>
<dbReference type="Proteomes" id="UP000078348">
    <property type="component" value="Unassembled WGS sequence"/>
</dbReference>
<dbReference type="STRING" id="478820.A0A196S8S9"/>
<protein>
    <submittedName>
        <fullName evidence="10">ATP-binding Cassette</fullName>
    </submittedName>
</protein>
<dbReference type="EMBL" id="LXWW01000512">
    <property type="protein sequence ID" value="OAO12761.1"/>
    <property type="molecule type" value="Genomic_DNA"/>
</dbReference>
<keyword evidence="8" id="KW-0732">Signal</keyword>
<organism evidence="10 11">
    <name type="scientific">Blastocystis sp. subtype 1 (strain ATCC 50177 / NandII)</name>
    <dbReference type="NCBI Taxonomy" id="478820"/>
    <lineage>
        <taxon>Eukaryota</taxon>
        <taxon>Sar</taxon>
        <taxon>Stramenopiles</taxon>
        <taxon>Bigyra</taxon>
        <taxon>Opalozoa</taxon>
        <taxon>Opalinata</taxon>
        <taxon>Blastocystidae</taxon>
        <taxon>Blastocystis</taxon>
    </lineage>
</organism>
<dbReference type="InterPro" id="IPR020067">
    <property type="entry name" value="Frizzled_dom"/>
</dbReference>
<keyword evidence="3 7" id="KW-0812">Transmembrane</keyword>
<evidence type="ECO:0000256" key="5">
    <source>
        <dbReference type="ARBA" id="ARBA00023136"/>
    </source>
</evidence>
<evidence type="ECO:0000256" key="8">
    <source>
        <dbReference type="SAM" id="SignalP"/>
    </source>
</evidence>
<evidence type="ECO:0000256" key="7">
    <source>
        <dbReference type="SAM" id="Phobius"/>
    </source>
</evidence>
<dbReference type="Pfam" id="PF01061">
    <property type="entry name" value="ABC2_membrane"/>
    <property type="match status" value="1"/>
</dbReference>
<proteinExistence type="predicted"/>
<keyword evidence="10" id="KW-0547">Nucleotide-binding</keyword>
<evidence type="ECO:0000259" key="9">
    <source>
        <dbReference type="PROSITE" id="PS50038"/>
    </source>
</evidence>
<dbReference type="AlphaFoldDB" id="A0A196S8S9"/>
<feature type="transmembrane region" description="Helical" evidence="7">
    <location>
        <begin position="858"/>
        <end position="880"/>
    </location>
</feature>
<dbReference type="InterPro" id="IPR050352">
    <property type="entry name" value="ABCG_transporters"/>
</dbReference>
<feature type="chain" id="PRO_5008274457" evidence="8">
    <location>
        <begin position="19"/>
        <end position="1160"/>
    </location>
</feature>
<dbReference type="InterPro" id="IPR027417">
    <property type="entry name" value="P-loop_NTPase"/>
</dbReference>
<dbReference type="PANTHER" id="PTHR48041">
    <property type="entry name" value="ABC TRANSPORTER G FAMILY MEMBER 28"/>
    <property type="match status" value="1"/>
</dbReference>
<keyword evidence="4 7" id="KW-1133">Transmembrane helix</keyword>
<evidence type="ECO:0000256" key="1">
    <source>
        <dbReference type="ARBA" id="ARBA00004141"/>
    </source>
</evidence>
<feature type="transmembrane region" description="Helical" evidence="7">
    <location>
        <begin position="932"/>
        <end position="955"/>
    </location>
</feature>
<dbReference type="SUPFAM" id="SSF52540">
    <property type="entry name" value="P-loop containing nucleoside triphosphate hydrolases"/>
    <property type="match status" value="1"/>
</dbReference>
<keyword evidence="5 7" id="KW-0472">Membrane</keyword>
<dbReference type="GO" id="GO:0016020">
    <property type="term" value="C:membrane"/>
    <property type="evidence" value="ECO:0007669"/>
    <property type="project" value="UniProtKB-SubCell"/>
</dbReference>
<dbReference type="SUPFAM" id="SSF63501">
    <property type="entry name" value="Frizzled cysteine-rich domain"/>
    <property type="match status" value="1"/>
</dbReference>
<dbReference type="Gene3D" id="3.40.50.300">
    <property type="entry name" value="P-loop containing nucleotide triphosphate hydrolases"/>
    <property type="match status" value="1"/>
</dbReference>
<dbReference type="InterPro" id="IPR013525">
    <property type="entry name" value="ABC2_TM"/>
</dbReference>
<feature type="transmembrane region" description="Helical" evidence="7">
    <location>
        <begin position="421"/>
        <end position="442"/>
    </location>
</feature>
<dbReference type="PANTHER" id="PTHR48041:SF139">
    <property type="entry name" value="PROTEIN SCARLET"/>
    <property type="match status" value="1"/>
</dbReference>
<keyword evidence="6" id="KW-1015">Disulfide bond</keyword>
<sequence length="1160" mass="130555">MNSFPSLLSVLLFVVSYGYLCGRGDCDSCEPAESIIPHWNGNKNGTHEFFRCSRYLPGHQTVKPMYLNANNTYDLADTDVVKRKFSKWLGQGGKDATMKCKVETARFFCLEVFPPCYSHTNYSVYPCREACDELNDVCGKFVTEECPLDGPYMNSTEVASGTRYNSNNDLQSCFMLDSSVQPSKCSYSGLVCENGGTYNPECTRCICPSGGGIDCSSCTTDADCSESSFCSHTTRFTNDTPLHLSCSADDRHAGTLSELFGTTTLSITQTSNSTLRVAVQSAFFPSLHTTPLHCDYSACSVLSGIQCSSYMSGYTSCLQCQHASCTTSVNEALVLQSADALSTFPPTSSRQPPFYRHKEYLHPFTYLYHGDDAYTVDTPTVFGCKDDGHCAWIHRGAQQQTLQCSVGVCLPQQPSPNNGPWYLIWYLLLFNAPVIVILIYLFTRGRQEPVHEPVHFEKKPISAILCQSPDLYAIEEYYDELEQPAHLTSENCFCWRDVSHSRVKRITIPRHTSWWVKAKMMARRMREEKEMERVVSCPFGYVATRGGIVVVVGKSGSELFQSLYGNTESKKDVVTGQLFYEGNLLSPSEILLLVSYVNDQCLLCPSLTVEEAVSTSIQLNSPLWVSEEEKRTRELELFQSLYLEKKKNELIGNLSHQEQIMLQIALEIQSNHRVILLDNVFTGFSLQDYSVVGVEVCDESKLMEYLQEMSRTGILFLVYSKIPASFLCTYSSSILVLSDEGESLFYGKIDEAKKALYDPYFKAQEDFNTIDCIYHSLVYSDALVIHSMKMAFLYSPDTQRLLHSLKLPTSPTMSPGRAPQEPNPFTKRITEIRDTVTKSRRVRCTAARLKHCITRSGLCRTHCVLGAVLGLVIGLVYYGLPTTRSGIEKRESLFRIVSSLSLLAGVSSSLFNTQDFPVFVHEHISRFCPIHIYRIVAFLIDFLYLRAAPSLFFIPGIAFLPGLFQHANASSFTRLFLFFLILVLAFSSCSSLFSMCVGYRPASFFFILYVAVAFVYITVTSSGVVFTKHLRFLFPPAVAYDAMMYLEFKGTVFDVHFWDKQGAMTQLTGDAILCYNGINPSVHLGHYILVLTLWNVAMLFFSYAFYRRICEDMNCYLKIRRDSKRQGKPVGRRREPSGFSNLGDVVELNAEDEALLRGTH</sequence>
<evidence type="ECO:0000256" key="2">
    <source>
        <dbReference type="ARBA" id="ARBA00022448"/>
    </source>
</evidence>
<keyword evidence="11" id="KW-1185">Reference proteome</keyword>
<feature type="transmembrane region" description="Helical" evidence="7">
    <location>
        <begin position="1004"/>
        <end position="1026"/>
    </location>
</feature>
<feature type="domain" description="FZ" evidence="9">
    <location>
        <begin position="24"/>
        <end position="138"/>
    </location>
</feature>
<evidence type="ECO:0000256" key="6">
    <source>
        <dbReference type="ARBA" id="ARBA00023157"/>
    </source>
</evidence>
<dbReference type="InterPro" id="IPR036790">
    <property type="entry name" value="Frizzled_dom_sf"/>
</dbReference>
<keyword evidence="10" id="KW-0067">ATP-binding</keyword>